<keyword evidence="2" id="KW-1185">Reference proteome</keyword>
<evidence type="ECO:0000313" key="1">
    <source>
        <dbReference type="EMBL" id="MBB4232693.1"/>
    </source>
</evidence>
<sequence>MRTSHLASFPSRLQITGEALQVDDDRFLRRYLNSRRSTRLPKSSCAARMPGGDIEAFSLQLPPDLPNDIDAKILLQDTTYLDLQADIAAGANLQAIHVQAFGDVLEVG</sequence>
<name>A0ABR6IY59_9HYPH</name>
<dbReference type="Proteomes" id="UP000551353">
    <property type="component" value="Unassembled WGS sequence"/>
</dbReference>
<gene>
    <name evidence="1" type="ORF">GGD56_006591</name>
</gene>
<reference evidence="1 2" key="1">
    <citation type="submission" date="2020-08" db="EMBL/GenBank/DDBJ databases">
        <title>Genomic Encyclopedia of Type Strains, Phase IV (KMG-V): Genome sequencing to study the core and pangenomes of soil and plant-associated prokaryotes.</title>
        <authorList>
            <person name="Whitman W."/>
        </authorList>
    </citation>
    <scope>NUCLEOTIDE SEQUENCE [LARGE SCALE GENOMIC DNA]</scope>
    <source>
        <strain evidence="1 2">SEMIA 4087</strain>
    </source>
</reference>
<proteinExistence type="predicted"/>
<organism evidence="1 2">
    <name type="scientific">Rhizobium mongolense</name>
    <dbReference type="NCBI Taxonomy" id="57676"/>
    <lineage>
        <taxon>Bacteria</taxon>
        <taxon>Pseudomonadati</taxon>
        <taxon>Pseudomonadota</taxon>
        <taxon>Alphaproteobacteria</taxon>
        <taxon>Hyphomicrobiales</taxon>
        <taxon>Rhizobiaceae</taxon>
        <taxon>Rhizobium/Agrobacterium group</taxon>
        <taxon>Rhizobium</taxon>
    </lineage>
</organism>
<evidence type="ECO:0000313" key="2">
    <source>
        <dbReference type="Proteomes" id="UP000551353"/>
    </source>
</evidence>
<comment type="caution">
    <text evidence="1">The sequence shown here is derived from an EMBL/GenBank/DDBJ whole genome shotgun (WGS) entry which is preliminary data.</text>
</comment>
<protein>
    <submittedName>
        <fullName evidence="1">Uncharacterized protein</fullName>
    </submittedName>
</protein>
<dbReference type="EMBL" id="JACIFX010000016">
    <property type="protein sequence ID" value="MBB4232693.1"/>
    <property type="molecule type" value="Genomic_DNA"/>
</dbReference>
<accession>A0ABR6IY59</accession>